<dbReference type="InterPro" id="IPR004360">
    <property type="entry name" value="Glyas_Fos-R_dOase_dom"/>
</dbReference>
<reference evidence="2" key="2">
    <citation type="submission" date="2020-09" db="EMBL/GenBank/DDBJ databases">
        <authorList>
            <person name="Sun Q."/>
            <person name="Kim S."/>
        </authorList>
    </citation>
    <scope>NUCLEOTIDE SEQUENCE</scope>
    <source>
        <strain evidence="2">KCTC 32513</strain>
    </source>
</reference>
<dbReference type="RefSeq" id="WP_189498533.1">
    <property type="nucleotide sequence ID" value="NZ_BMZH01000010.1"/>
</dbReference>
<dbReference type="PANTHER" id="PTHR33993:SF1">
    <property type="entry name" value="GLYOXALASE FAMILY PROTEIN"/>
    <property type="match status" value="1"/>
</dbReference>
<reference evidence="2" key="1">
    <citation type="journal article" date="2014" name="Int. J. Syst. Evol. Microbiol.">
        <title>Complete genome sequence of Corynebacterium casei LMG S-19264T (=DSM 44701T), isolated from a smear-ripened cheese.</title>
        <authorList>
            <consortium name="US DOE Joint Genome Institute (JGI-PGF)"/>
            <person name="Walter F."/>
            <person name="Albersmeier A."/>
            <person name="Kalinowski J."/>
            <person name="Ruckert C."/>
        </authorList>
    </citation>
    <scope>NUCLEOTIDE SEQUENCE</scope>
    <source>
        <strain evidence="2">KCTC 32513</strain>
    </source>
</reference>
<evidence type="ECO:0000259" key="1">
    <source>
        <dbReference type="PROSITE" id="PS51819"/>
    </source>
</evidence>
<sequence>MGQLHHGFNYIELPSTNNAAMKQFYGAAFGWTFEDWGPTYVAIHVAGVDGGFDQESDRKPSDQGSLVILYSDDLLASEASIRSAGAEVSMPAYDFPGGRRFHFKDPSGNELAVWSAKPVMEAEG</sequence>
<dbReference type="AlphaFoldDB" id="A0A8J3CTI1"/>
<protein>
    <submittedName>
        <fullName evidence="2">Glyoxalase</fullName>
    </submittedName>
</protein>
<name>A0A8J3CTI1_9PROT</name>
<dbReference type="Proteomes" id="UP000634004">
    <property type="component" value="Unassembled WGS sequence"/>
</dbReference>
<dbReference type="InterPro" id="IPR052164">
    <property type="entry name" value="Anthracycline_SecMetBiosynth"/>
</dbReference>
<dbReference type="PANTHER" id="PTHR33993">
    <property type="entry name" value="GLYOXALASE-RELATED"/>
    <property type="match status" value="1"/>
</dbReference>
<dbReference type="Pfam" id="PF00903">
    <property type="entry name" value="Glyoxalase"/>
    <property type="match status" value="1"/>
</dbReference>
<dbReference type="InterPro" id="IPR037523">
    <property type="entry name" value="VOC_core"/>
</dbReference>
<dbReference type="PROSITE" id="PS51819">
    <property type="entry name" value="VOC"/>
    <property type="match status" value="1"/>
</dbReference>
<dbReference type="SUPFAM" id="SSF54593">
    <property type="entry name" value="Glyoxalase/Bleomycin resistance protein/Dihydroxybiphenyl dioxygenase"/>
    <property type="match status" value="1"/>
</dbReference>
<accession>A0A8J3CTI1</accession>
<feature type="domain" description="VOC" evidence="1">
    <location>
        <begin position="7"/>
        <end position="116"/>
    </location>
</feature>
<organism evidence="2 3">
    <name type="scientific">Algimonas arctica</name>
    <dbReference type="NCBI Taxonomy" id="1479486"/>
    <lineage>
        <taxon>Bacteria</taxon>
        <taxon>Pseudomonadati</taxon>
        <taxon>Pseudomonadota</taxon>
        <taxon>Alphaproteobacteria</taxon>
        <taxon>Maricaulales</taxon>
        <taxon>Robiginitomaculaceae</taxon>
        <taxon>Algimonas</taxon>
    </lineage>
</organism>
<proteinExistence type="predicted"/>
<keyword evidence="3" id="KW-1185">Reference proteome</keyword>
<dbReference type="Gene3D" id="3.10.180.10">
    <property type="entry name" value="2,3-Dihydroxybiphenyl 1,2-Dioxygenase, domain 1"/>
    <property type="match status" value="1"/>
</dbReference>
<evidence type="ECO:0000313" key="2">
    <source>
        <dbReference type="EMBL" id="GHA99388.1"/>
    </source>
</evidence>
<dbReference type="EMBL" id="BMZH01000010">
    <property type="protein sequence ID" value="GHA99388.1"/>
    <property type="molecule type" value="Genomic_DNA"/>
</dbReference>
<evidence type="ECO:0000313" key="3">
    <source>
        <dbReference type="Proteomes" id="UP000634004"/>
    </source>
</evidence>
<dbReference type="InterPro" id="IPR029068">
    <property type="entry name" value="Glyas_Bleomycin-R_OHBP_Dase"/>
</dbReference>
<dbReference type="CDD" id="cd07247">
    <property type="entry name" value="SgaA_N_like"/>
    <property type="match status" value="1"/>
</dbReference>
<gene>
    <name evidence="2" type="primary">mmcA</name>
    <name evidence="2" type="ORF">GCM10009069_22710</name>
</gene>
<comment type="caution">
    <text evidence="2">The sequence shown here is derived from an EMBL/GenBank/DDBJ whole genome shotgun (WGS) entry which is preliminary data.</text>
</comment>